<dbReference type="PROSITE" id="PS50850">
    <property type="entry name" value="MFS"/>
    <property type="match status" value="1"/>
</dbReference>
<keyword evidence="2" id="KW-0812">Transmembrane</keyword>
<evidence type="ECO:0000313" key="7">
    <source>
        <dbReference type="Proteomes" id="UP000019199"/>
    </source>
</evidence>
<name>W1EU95_ECOLX</name>
<dbReference type="Gene3D" id="1.20.1720.10">
    <property type="entry name" value="Multidrug resistance protein D"/>
    <property type="match status" value="1"/>
</dbReference>
<organism evidence="6 7">
    <name type="scientific">Escherichia coli ISC7</name>
    <dbReference type="NCBI Taxonomy" id="1432555"/>
    <lineage>
        <taxon>Bacteria</taxon>
        <taxon>Pseudomonadati</taxon>
        <taxon>Pseudomonadota</taxon>
        <taxon>Gammaproteobacteria</taxon>
        <taxon>Enterobacterales</taxon>
        <taxon>Enterobacteriaceae</taxon>
        <taxon>Escherichia</taxon>
    </lineage>
</organism>
<evidence type="ECO:0000313" key="6">
    <source>
        <dbReference type="EMBL" id="CDL25666.1"/>
    </source>
</evidence>
<dbReference type="InterPro" id="IPR036259">
    <property type="entry name" value="MFS_trans_sf"/>
</dbReference>
<dbReference type="AlphaFoldDB" id="W1EU95"/>
<keyword evidence="4" id="KW-0472">Membrane</keyword>
<evidence type="ECO:0000256" key="2">
    <source>
        <dbReference type="ARBA" id="ARBA00022692"/>
    </source>
</evidence>
<feature type="domain" description="Major facilitator superfamily (MFS) profile" evidence="5">
    <location>
        <begin position="1"/>
        <end position="45"/>
    </location>
</feature>
<dbReference type="SUPFAM" id="SSF103473">
    <property type="entry name" value="MFS general substrate transporter"/>
    <property type="match status" value="1"/>
</dbReference>
<protein>
    <submittedName>
        <fullName evidence="6">Multidrug transporter MdtD</fullName>
    </submittedName>
</protein>
<comment type="caution">
    <text evidence="6">The sequence shown here is derived from an EMBL/GenBank/DDBJ whole genome shotgun (WGS) entry which is preliminary data.</text>
</comment>
<dbReference type="Pfam" id="PF07690">
    <property type="entry name" value="MFS_1"/>
    <property type="match status" value="1"/>
</dbReference>
<dbReference type="InterPro" id="IPR011701">
    <property type="entry name" value="MFS"/>
</dbReference>
<evidence type="ECO:0000259" key="5">
    <source>
        <dbReference type="PROSITE" id="PS50850"/>
    </source>
</evidence>
<proteinExistence type="predicted"/>
<dbReference type="Proteomes" id="UP000019199">
    <property type="component" value="Unassembled WGS sequence"/>
</dbReference>
<dbReference type="GO" id="GO:0022857">
    <property type="term" value="F:transmembrane transporter activity"/>
    <property type="evidence" value="ECO:0007669"/>
    <property type="project" value="InterPro"/>
</dbReference>
<evidence type="ECO:0000256" key="1">
    <source>
        <dbReference type="ARBA" id="ARBA00022475"/>
    </source>
</evidence>
<dbReference type="InterPro" id="IPR020846">
    <property type="entry name" value="MFS_dom"/>
</dbReference>
<evidence type="ECO:0000256" key="4">
    <source>
        <dbReference type="ARBA" id="ARBA00023136"/>
    </source>
</evidence>
<dbReference type="EMBL" id="CBWN010000040">
    <property type="protein sequence ID" value="CDL25666.1"/>
    <property type="molecule type" value="Genomic_DNA"/>
</dbReference>
<keyword evidence="3" id="KW-1133">Transmembrane helix</keyword>
<keyword evidence="1" id="KW-1003">Cell membrane</keyword>
<reference evidence="6 7" key="1">
    <citation type="submission" date="2013-10" db="EMBL/GenBank/DDBJ databases">
        <title>Antibiotic resistance diversity of beta-lactamase producers in the General Hospital Vienna.</title>
        <authorList>
            <person name="Barisic I."/>
            <person name="Mitteregger D."/>
            <person name="Hirschl A.M."/>
            <person name="Noehammer C."/>
            <person name="Wiesinger-Mayr H."/>
        </authorList>
    </citation>
    <scope>NUCLEOTIDE SEQUENCE [LARGE SCALE GENOMIC DNA]</scope>
    <source>
        <strain evidence="6 7">ISC7</strain>
    </source>
</reference>
<evidence type="ECO:0000256" key="3">
    <source>
        <dbReference type="ARBA" id="ARBA00022989"/>
    </source>
</evidence>
<sequence>MKIVPREQYMAAMTFVTLPGQVGPLLGPALGGLLVEYASWHWIFF</sequence>
<accession>W1EU95</accession>